<proteinExistence type="predicted"/>
<dbReference type="EMBL" id="CAXAMN010025361">
    <property type="protein sequence ID" value="CAK9094587.1"/>
    <property type="molecule type" value="Genomic_DNA"/>
</dbReference>
<evidence type="ECO:0000259" key="2">
    <source>
        <dbReference type="PROSITE" id="PS50103"/>
    </source>
</evidence>
<protein>
    <recommendedName>
        <fullName evidence="2">C3H1-type domain-containing protein</fullName>
    </recommendedName>
</protein>
<feature type="zinc finger region" description="C3H1-type" evidence="1">
    <location>
        <begin position="94"/>
        <end position="121"/>
    </location>
</feature>
<gene>
    <name evidence="3" type="ORF">CCMP2556_LOCUS45103</name>
</gene>
<keyword evidence="4" id="KW-1185">Reference proteome</keyword>
<accession>A0ABP0R1Z2</accession>
<feature type="domain" description="C3H1-type" evidence="2">
    <location>
        <begin position="94"/>
        <end position="121"/>
    </location>
</feature>
<dbReference type="PROSITE" id="PS50103">
    <property type="entry name" value="ZF_C3H1"/>
    <property type="match status" value="1"/>
</dbReference>
<evidence type="ECO:0000256" key="1">
    <source>
        <dbReference type="PROSITE-ProRule" id="PRU00723"/>
    </source>
</evidence>
<evidence type="ECO:0000313" key="4">
    <source>
        <dbReference type="Proteomes" id="UP001642484"/>
    </source>
</evidence>
<name>A0ABP0R1Z2_9DINO</name>
<dbReference type="InterPro" id="IPR000571">
    <property type="entry name" value="Znf_CCCH"/>
</dbReference>
<organism evidence="3 4">
    <name type="scientific">Durusdinium trenchii</name>
    <dbReference type="NCBI Taxonomy" id="1381693"/>
    <lineage>
        <taxon>Eukaryota</taxon>
        <taxon>Sar</taxon>
        <taxon>Alveolata</taxon>
        <taxon>Dinophyceae</taxon>
        <taxon>Suessiales</taxon>
        <taxon>Symbiodiniaceae</taxon>
        <taxon>Durusdinium</taxon>
    </lineage>
</organism>
<keyword evidence="1" id="KW-0862">Zinc</keyword>
<sequence>MPILKYSGTFICVEEKRIEKRTKSLPPVLARPSLSRTEMYVSSLESHADALSFLPEKPPPTPNSTEGTAMETGATQNEMPHSAFPSAGSVGHPELCRRPCILFKHGACHKGANCEYCHCNHTEYVKLDKYQRETLHALSPANVLGLVLPHLRKRATKMDDPNAPEEVLGLMEQYLASMPSETNKWIPVWKLAKLNHTLSQMCFLRLVNLCPCRTLPHIQYAIEMLQQQYSGSE</sequence>
<reference evidence="3 4" key="1">
    <citation type="submission" date="2024-02" db="EMBL/GenBank/DDBJ databases">
        <authorList>
            <person name="Chen Y."/>
            <person name="Shah S."/>
            <person name="Dougan E. K."/>
            <person name="Thang M."/>
            <person name="Chan C."/>
        </authorList>
    </citation>
    <scope>NUCLEOTIDE SEQUENCE [LARGE SCALE GENOMIC DNA]</scope>
</reference>
<dbReference type="Proteomes" id="UP001642484">
    <property type="component" value="Unassembled WGS sequence"/>
</dbReference>
<comment type="caution">
    <text evidence="3">The sequence shown here is derived from an EMBL/GenBank/DDBJ whole genome shotgun (WGS) entry which is preliminary data.</text>
</comment>
<evidence type="ECO:0000313" key="3">
    <source>
        <dbReference type="EMBL" id="CAK9094587.1"/>
    </source>
</evidence>
<keyword evidence="1" id="KW-0479">Metal-binding</keyword>
<keyword evidence="1" id="KW-0863">Zinc-finger</keyword>